<evidence type="ECO:0000256" key="1">
    <source>
        <dbReference type="ARBA" id="ARBA00001946"/>
    </source>
</evidence>
<comment type="subcellular location">
    <subcellularLocation>
        <location evidence="2 19">Cell membrane</location>
        <topology evidence="2 19">Multi-pass membrane protein</topology>
    </subcellularLocation>
</comment>
<comment type="catalytic activity">
    <reaction evidence="18 19">
        <text>alpha-ribazole 5'-phosphate + adenosylcob(III)inamide-GDP = adenosylcob(III)alamin 5'-phosphate + GMP + H(+)</text>
        <dbReference type="Rhea" id="RHEA:23560"/>
        <dbReference type="ChEBI" id="CHEBI:15378"/>
        <dbReference type="ChEBI" id="CHEBI:57918"/>
        <dbReference type="ChEBI" id="CHEBI:58115"/>
        <dbReference type="ChEBI" id="CHEBI:60487"/>
        <dbReference type="ChEBI" id="CHEBI:60493"/>
        <dbReference type="EC" id="2.7.8.26"/>
    </reaction>
</comment>
<keyword evidence="11 19" id="KW-0460">Magnesium</keyword>
<keyword evidence="13 19" id="KW-0472">Membrane</keyword>
<comment type="function">
    <text evidence="14 19">Joins adenosylcobinamide-GDP and alpha-ribazole to generate adenosylcobalamin (Ado-cobalamin). Also synthesizes adenosylcobalamin 5'-phosphate from adenosylcobinamide-GDP and alpha-ribazole 5'-phosphate.</text>
</comment>
<evidence type="ECO:0000256" key="4">
    <source>
        <dbReference type="ARBA" id="ARBA00010561"/>
    </source>
</evidence>
<evidence type="ECO:0000313" key="20">
    <source>
        <dbReference type="EMBL" id="GJG26635.1"/>
    </source>
</evidence>
<comment type="pathway">
    <text evidence="3 19">Cofactor biosynthesis; adenosylcobalamin biosynthesis; adenosylcobalamin from cob(II)yrinate a,c-diamide: step 7/7.</text>
</comment>
<comment type="cofactor">
    <cofactor evidence="1 19">
        <name>Mg(2+)</name>
        <dbReference type="ChEBI" id="CHEBI:18420"/>
    </cofactor>
</comment>
<dbReference type="Proteomes" id="UP000887043">
    <property type="component" value="Unassembled WGS sequence"/>
</dbReference>
<evidence type="ECO:0000256" key="16">
    <source>
        <dbReference type="ARBA" id="ARBA00032853"/>
    </source>
</evidence>
<dbReference type="Pfam" id="PF02654">
    <property type="entry name" value="CobS"/>
    <property type="match status" value="1"/>
</dbReference>
<evidence type="ECO:0000256" key="13">
    <source>
        <dbReference type="ARBA" id="ARBA00023136"/>
    </source>
</evidence>
<dbReference type="GeneID" id="72480309"/>
<dbReference type="GO" id="GO:0005886">
    <property type="term" value="C:plasma membrane"/>
    <property type="evidence" value="ECO:0007669"/>
    <property type="project" value="UniProtKB-SubCell"/>
</dbReference>
<feature type="transmembrane region" description="Helical" evidence="19">
    <location>
        <begin position="215"/>
        <end position="233"/>
    </location>
</feature>
<accession>A0AA37MD95</accession>
<keyword evidence="10 19" id="KW-0812">Transmembrane</keyword>
<comment type="similarity">
    <text evidence="4 19">Belongs to the CobS family.</text>
</comment>
<evidence type="ECO:0000256" key="3">
    <source>
        <dbReference type="ARBA" id="ARBA00004663"/>
    </source>
</evidence>
<evidence type="ECO:0000256" key="2">
    <source>
        <dbReference type="ARBA" id="ARBA00004651"/>
    </source>
</evidence>
<keyword evidence="8 19" id="KW-0169">Cobalamin biosynthesis</keyword>
<feature type="transmembrane region" description="Helical" evidence="19">
    <location>
        <begin position="117"/>
        <end position="137"/>
    </location>
</feature>
<protein>
    <recommendedName>
        <fullName evidence="6 19">Adenosylcobinamide-GDP ribazoletransferase</fullName>
        <ecNumber evidence="5 19">2.7.8.26</ecNumber>
    </recommendedName>
    <alternativeName>
        <fullName evidence="16 19">Cobalamin synthase</fullName>
    </alternativeName>
    <alternativeName>
        <fullName evidence="15 19">Cobalamin-5'-phosphate synthase</fullName>
    </alternativeName>
</protein>
<feature type="transmembrane region" description="Helical" evidence="19">
    <location>
        <begin position="245"/>
        <end position="269"/>
    </location>
</feature>
<dbReference type="HAMAP" id="MF_00719">
    <property type="entry name" value="CobS"/>
    <property type="match status" value="1"/>
</dbReference>
<dbReference type="InterPro" id="IPR003805">
    <property type="entry name" value="CobS"/>
</dbReference>
<evidence type="ECO:0000313" key="21">
    <source>
        <dbReference type="Proteomes" id="UP000887043"/>
    </source>
</evidence>
<name>A0AA37MD95_SEGBR</name>
<dbReference type="PANTHER" id="PTHR34148:SF1">
    <property type="entry name" value="ADENOSYLCOBINAMIDE-GDP RIBAZOLETRANSFERASE"/>
    <property type="match status" value="1"/>
</dbReference>
<evidence type="ECO:0000256" key="7">
    <source>
        <dbReference type="ARBA" id="ARBA00022475"/>
    </source>
</evidence>
<dbReference type="GO" id="GO:0008818">
    <property type="term" value="F:cobalamin 5'-phosphate synthase activity"/>
    <property type="evidence" value="ECO:0007669"/>
    <property type="project" value="UniProtKB-UniRule"/>
</dbReference>
<evidence type="ECO:0000256" key="14">
    <source>
        <dbReference type="ARBA" id="ARBA00025228"/>
    </source>
</evidence>
<dbReference type="NCBIfam" id="TIGR00317">
    <property type="entry name" value="cobS"/>
    <property type="match status" value="1"/>
</dbReference>
<evidence type="ECO:0000256" key="9">
    <source>
        <dbReference type="ARBA" id="ARBA00022679"/>
    </source>
</evidence>
<gene>
    <name evidence="19 20" type="primary">cobS</name>
    <name evidence="20" type="ORF">PRRU23_03350</name>
</gene>
<keyword evidence="7 19" id="KW-1003">Cell membrane</keyword>
<keyword evidence="12 19" id="KW-1133">Transmembrane helix</keyword>
<dbReference type="GO" id="GO:0051073">
    <property type="term" value="F:adenosylcobinamide-GDP ribazoletransferase activity"/>
    <property type="evidence" value="ECO:0007669"/>
    <property type="project" value="UniProtKB-UniRule"/>
</dbReference>
<dbReference type="RefSeq" id="WP_006283383.1">
    <property type="nucleotide sequence ID" value="NZ_BPTR01000001.1"/>
</dbReference>
<comment type="caution">
    <text evidence="20">The sequence shown here is derived from an EMBL/GenBank/DDBJ whole genome shotgun (WGS) entry which is preliminary data.</text>
</comment>
<evidence type="ECO:0000256" key="17">
    <source>
        <dbReference type="ARBA" id="ARBA00048623"/>
    </source>
</evidence>
<evidence type="ECO:0000256" key="6">
    <source>
        <dbReference type="ARBA" id="ARBA00015850"/>
    </source>
</evidence>
<keyword evidence="9 19" id="KW-0808">Transferase</keyword>
<evidence type="ECO:0000256" key="11">
    <source>
        <dbReference type="ARBA" id="ARBA00022842"/>
    </source>
</evidence>
<sequence>MQIPIDKKIKIKDRIYAAFIFFTRLPFWRIYQPTREAYETVVEHWPLVGWLTGIAMAGTLYLCHLILPLSLSILLAMLVRILLTGALHEDGLADFCDGFGGGTSREKILSIMKDSHIGTYGVIGLILYELIFFQTISTICSITEMKTCIFAIIGGDAFSKMIAAQIIQFLPYTRNAETAKNGVVYRKLSLKSGISLFVQGVLPMIPLLYSTGFAHINWIIFAPCITMFLLYTLMNKKIGGYTGDCCGAIFLLCELTFYIAFAGTIYYNIVTT</sequence>
<evidence type="ECO:0000256" key="8">
    <source>
        <dbReference type="ARBA" id="ARBA00022573"/>
    </source>
</evidence>
<evidence type="ECO:0000256" key="19">
    <source>
        <dbReference type="HAMAP-Rule" id="MF_00719"/>
    </source>
</evidence>
<evidence type="ECO:0000256" key="12">
    <source>
        <dbReference type="ARBA" id="ARBA00022989"/>
    </source>
</evidence>
<dbReference type="PANTHER" id="PTHR34148">
    <property type="entry name" value="ADENOSYLCOBINAMIDE-GDP RIBAZOLETRANSFERASE"/>
    <property type="match status" value="1"/>
</dbReference>
<proteinExistence type="inferred from homology"/>
<dbReference type="EC" id="2.7.8.26" evidence="5 19"/>
<dbReference type="AlphaFoldDB" id="A0AA37MD95"/>
<evidence type="ECO:0000256" key="5">
    <source>
        <dbReference type="ARBA" id="ARBA00013200"/>
    </source>
</evidence>
<evidence type="ECO:0000256" key="15">
    <source>
        <dbReference type="ARBA" id="ARBA00032605"/>
    </source>
</evidence>
<dbReference type="EMBL" id="BPTR01000001">
    <property type="protein sequence ID" value="GJG26635.1"/>
    <property type="molecule type" value="Genomic_DNA"/>
</dbReference>
<reference evidence="20" key="1">
    <citation type="submission" date="2021-08" db="EMBL/GenBank/DDBJ databases">
        <title>Prevotella lacticifex sp. nov., isolated from rumen of cow.</title>
        <authorList>
            <person name="Shinkai T."/>
            <person name="Ikeyama N."/>
            <person name="Kumagai M."/>
            <person name="Ohmori H."/>
            <person name="Sakamoto M."/>
            <person name="Ohkuma M."/>
            <person name="Mitsumori M."/>
        </authorList>
    </citation>
    <scope>NUCLEOTIDE SEQUENCE</scope>
    <source>
        <strain evidence="20">DSM 11371</strain>
    </source>
</reference>
<organism evidence="20 21">
    <name type="scientific">Segatella bryantii</name>
    <name type="common">Prevotella bryantii</name>
    <dbReference type="NCBI Taxonomy" id="77095"/>
    <lineage>
        <taxon>Bacteria</taxon>
        <taxon>Pseudomonadati</taxon>
        <taxon>Bacteroidota</taxon>
        <taxon>Bacteroidia</taxon>
        <taxon>Bacteroidales</taxon>
        <taxon>Prevotellaceae</taxon>
        <taxon>Segatella</taxon>
    </lineage>
</organism>
<feature type="transmembrane region" description="Helical" evidence="19">
    <location>
        <begin position="51"/>
        <end position="79"/>
    </location>
</feature>
<feature type="transmembrane region" description="Helical" evidence="19">
    <location>
        <begin position="149"/>
        <end position="167"/>
    </location>
</feature>
<evidence type="ECO:0000256" key="18">
    <source>
        <dbReference type="ARBA" id="ARBA00049504"/>
    </source>
</evidence>
<comment type="catalytic activity">
    <reaction evidence="17 19">
        <text>alpha-ribazole + adenosylcob(III)inamide-GDP = adenosylcob(III)alamin + GMP + H(+)</text>
        <dbReference type="Rhea" id="RHEA:16049"/>
        <dbReference type="ChEBI" id="CHEBI:10329"/>
        <dbReference type="ChEBI" id="CHEBI:15378"/>
        <dbReference type="ChEBI" id="CHEBI:18408"/>
        <dbReference type="ChEBI" id="CHEBI:58115"/>
        <dbReference type="ChEBI" id="CHEBI:60487"/>
        <dbReference type="EC" id="2.7.8.26"/>
    </reaction>
</comment>
<dbReference type="GO" id="GO:0009236">
    <property type="term" value="P:cobalamin biosynthetic process"/>
    <property type="evidence" value="ECO:0007669"/>
    <property type="project" value="UniProtKB-UniRule"/>
</dbReference>
<evidence type="ECO:0000256" key="10">
    <source>
        <dbReference type="ARBA" id="ARBA00022692"/>
    </source>
</evidence>